<dbReference type="GO" id="GO:0005524">
    <property type="term" value="F:ATP binding"/>
    <property type="evidence" value="ECO:0007669"/>
    <property type="project" value="UniProtKB-KW"/>
</dbReference>
<dbReference type="HAMAP" id="MF_02040">
    <property type="entry name" value="Mrp_NBP35"/>
    <property type="match status" value="1"/>
</dbReference>
<keyword evidence="2" id="KW-0547">Nucleotide-binding</keyword>
<evidence type="ECO:0000313" key="7">
    <source>
        <dbReference type="EMBL" id="KAJ3449405.1"/>
    </source>
</evidence>
<evidence type="ECO:0000256" key="3">
    <source>
        <dbReference type="ARBA" id="ARBA00022840"/>
    </source>
</evidence>
<dbReference type="GO" id="GO:0051536">
    <property type="term" value="F:iron-sulfur cluster binding"/>
    <property type="evidence" value="ECO:0007669"/>
    <property type="project" value="UniProtKB-KW"/>
</dbReference>
<dbReference type="InterPro" id="IPR033756">
    <property type="entry name" value="YlxH/NBP35"/>
</dbReference>
<dbReference type="GO" id="GO:0005829">
    <property type="term" value="C:cytosol"/>
    <property type="evidence" value="ECO:0007669"/>
    <property type="project" value="TreeGrafter"/>
</dbReference>
<gene>
    <name evidence="7" type="ORF">M0812_05553</name>
</gene>
<feature type="compositionally biased region" description="Acidic residues" evidence="6">
    <location>
        <begin position="303"/>
        <end position="314"/>
    </location>
</feature>
<evidence type="ECO:0000256" key="2">
    <source>
        <dbReference type="ARBA" id="ARBA00022741"/>
    </source>
</evidence>
<dbReference type="GO" id="GO:0016226">
    <property type="term" value="P:iron-sulfur cluster assembly"/>
    <property type="evidence" value="ECO:0007669"/>
    <property type="project" value="InterPro"/>
</dbReference>
<organism evidence="7 8">
    <name type="scientific">Anaeramoeba flamelloides</name>
    <dbReference type="NCBI Taxonomy" id="1746091"/>
    <lineage>
        <taxon>Eukaryota</taxon>
        <taxon>Metamonada</taxon>
        <taxon>Anaeramoebidae</taxon>
        <taxon>Anaeramoeba</taxon>
    </lineage>
</organism>
<protein>
    <submittedName>
        <fullName evidence="7">Nucleotide-binding protein nbp35 -related</fullName>
    </submittedName>
</protein>
<dbReference type="InterPro" id="IPR027417">
    <property type="entry name" value="P-loop_NTPase"/>
</dbReference>
<dbReference type="EMBL" id="JANTQA010000012">
    <property type="protein sequence ID" value="KAJ3449405.1"/>
    <property type="molecule type" value="Genomic_DNA"/>
</dbReference>
<dbReference type="PROSITE" id="PS01215">
    <property type="entry name" value="MRP"/>
    <property type="match status" value="1"/>
</dbReference>
<dbReference type="GO" id="GO:0140663">
    <property type="term" value="F:ATP-dependent FeS chaperone activity"/>
    <property type="evidence" value="ECO:0007669"/>
    <property type="project" value="InterPro"/>
</dbReference>
<name>A0AAV8A707_9EUKA</name>
<dbReference type="GO" id="GO:0046872">
    <property type="term" value="F:metal ion binding"/>
    <property type="evidence" value="ECO:0007669"/>
    <property type="project" value="UniProtKB-KW"/>
</dbReference>
<keyword evidence="4" id="KW-0408">Iron</keyword>
<dbReference type="AlphaFoldDB" id="A0AAV8A707"/>
<reference evidence="7" key="1">
    <citation type="submission" date="2022-08" db="EMBL/GenBank/DDBJ databases">
        <title>Novel sulphate-reducing endosymbionts in the free-living metamonad Anaeramoeba.</title>
        <authorList>
            <person name="Jerlstrom-Hultqvist J."/>
            <person name="Cepicka I."/>
            <person name="Gallot-Lavallee L."/>
            <person name="Salas-Leiva D."/>
            <person name="Curtis B.A."/>
            <person name="Zahonova K."/>
            <person name="Pipaliya S."/>
            <person name="Dacks J."/>
            <person name="Roger A.J."/>
        </authorList>
    </citation>
    <scope>NUCLEOTIDE SEQUENCE</scope>
    <source>
        <strain evidence="7">Busselton2</strain>
    </source>
</reference>
<dbReference type="InterPro" id="IPR019591">
    <property type="entry name" value="Mrp/NBP35_ATP-bd"/>
</dbReference>
<evidence type="ECO:0000256" key="6">
    <source>
        <dbReference type="SAM" id="MobiDB-lite"/>
    </source>
</evidence>
<keyword evidence="1" id="KW-0479">Metal-binding</keyword>
<dbReference type="Pfam" id="PF10609">
    <property type="entry name" value="ParA"/>
    <property type="match status" value="1"/>
</dbReference>
<dbReference type="PANTHER" id="PTHR23264">
    <property type="entry name" value="NUCLEOTIDE-BINDING PROTEIN NBP35 YEAST -RELATED"/>
    <property type="match status" value="1"/>
</dbReference>
<feature type="region of interest" description="Disordered" evidence="6">
    <location>
        <begin position="299"/>
        <end position="348"/>
    </location>
</feature>
<proteinExistence type="inferred from homology"/>
<accession>A0AAV8A707</accession>
<dbReference type="Proteomes" id="UP001146793">
    <property type="component" value="Unassembled WGS sequence"/>
</dbReference>
<evidence type="ECO:0000256" key="5">
    <source>
        <dbReference type="ARBA" id="ARBA00023014"/>
    </source>
</evidence>
<dbReference type="InterPro" id="IPR000808">
    <property type="entry name" value="Mrp-like_CS"/>
</dbReference>
<evidence type="ECO:0000256" key="4">
    <source>
        <dbReference type="ARBA" id="ARBA00023004"/>
    </source>
</evidence>
<dbReference type="SUPFAM" id="SSF52540">
    <property type="entry name" value="P-loop containing nucleoside triphosphate hydrolases"/>
    <property type="match status" value="1"/>
</dbReference>
<dbReference type="PANTHER" id="PTHR23264:SF19">
    <property type="entry name" value="CYTOSOLIC FE-S CLUSTER ASSEMBLY FACTOR NUBP2"/>
    <property type="match status" value="1"/>
</dbReference>
<comment type="caution">
    <text evidence="7">The sequence shown here is derived from an EMBL/GenBank/DDBJ whole genome shotgun (WGS) entry which is preliminary data.</text>
</comment>
<evidence type="ECO:0000313" key="8">
    <source>
        <dbReference type="Proteomes" id="UP001146793"/>
    </source>
</evidence>
<dbReference type="Gene3D" id="3.40.50.300">
    <property type="entry name" value="P-loop containing nucleotide triphosphate hydrolases"/>
    <property type="match status" value="1"/>
</dbReference>
<sequence>MQKLKERFSLIKNVVLVLSGKGGVGKSSVSAVLATTLVNSGFRVGILDLDITGPNIPRIMGAVEQKILQTEKGWSPVYLDFEKKLGLISIGFLISKKDAVIWRGPRKHVMIKQFLQDVNWGELDYLIIDTPPGTSDEHISLVEVLHQAIPTSTLEANLSKLRIIAEEETLEEKTKLGAIIVTTPQEVALIDIKKEINFCKKVNLEIIGLVENMSGFLCPNCDEIHEIFSSGGGINLAKSLSINFLCKIPIDQRLVEICDRDGVRVLIDESSDKNNLRKPIRDSFKSIANFLKEWSNERKINNEDDEDDEDEDEQKNEKININKSKKKGNISEKDKIKKNRKKMESFDF</sequence>
<evidence type="ECO:0000256" key="1">
    <source>
        <dbReference type="ARBA" id="ARBA00022723"/>
    </source>
</evidence>
<dbReference type="CDD" id="cd02037">
    <property type="entry name" value="Mrp_NBP35"/>
    <property type="match status" value="1"/>
</dbReference>
<keyword evidence="5" id="KW-0411">Iron-sulfur</keyword>
<keyword evidence="3" id="KW-0067">ATP-binding</keyword>